<accession>A0A858Q894</accession>
<evidence type="ECO:0000313" key="12">
    <source>
        <dbReference type="Proteomes" id="UP000503004"/>
    </source>
</evidence>
<keyword evidence="6 11" id="KW-0378">Hydrolase</keyword>
<evidence type="ECO:0000256" key="5">
    <source>
        <dbReference type="ARBA" id="ARBA00022723"/>
    </source>
</evidence>
<dbReference type="NCBIfam" id="TIGR01488">
    <property type="entry name" value="HAD-SF-IB"/>
    <property type="match status" value="1"/>
</dbReference>
<evidence type="ECO:0000256" key="10">
    <source>
        <dbReference type="ARBA" id="ARBA00053547"/>
    </source>
</evidence>
<dbReference type="GO" id="GO:0046872">
    <property type="term" value="F:metal ion binding"/>
    <property type="evidence" value="ECO:0007669"/>
    <property type="project" value="UniProtKB-KW"/>
</dbReference>
<comment type="similarity">
    <text evidence="2">Belongs to the HAD-like hydrolase superfamily. SerB family.</text>
</comment>
<dbReference type="Gene3D" id="3.40.50.1000">
    <property type="entry name" value="HAD superfamily/HAD-like"/>
    <property type="match status" value="1"/>
</dbReference>
<dbReference type="KEGG" id="metu:GNH96_08020"/>
<keyword evidence="5" id="KW-0479">Metal-binding</keyword>
<proteinExistence type="inferred from homology"/>
<evidence type="ECO:0000256" key="3">
    <source>
        <dbReference type="ARBA" id="ARBA00013085"/>
    </source>
</evidence>
<evidence type="ECO:0000256" key="4">
    <source>
        <dbReference type="ARBA" id="ARBA00021697"/>
    </source>
</evidence>
<evidence type="ECO:0000256" key="9">
    <source>
        <dbReference type="ARBA" id="ARBA00052092"/>
    </source>
</evidence>
<sequence>MTLAIFDLDNTLLAGDSDYLWGRFLADKGIVDPAAYEAANARFYEEYKNGTLDIGAFLAFALRPLAENEPEQLFRWRESFVEEKILPIVQTAARDLVEQHRSAGHTLLVITATNRFVTEPIVRLYGIDNLIATEPEFREGRYTGQVEGIPSFHEGKVHRLSAWLRDNDGYDLADTWFYSDSHNDIPLLSRVAHPVAVDPDPTLRRMAEERGWPVISLRAA</sequence>
<dbReference type="Gene3D" id="1.20.1440.100">
    <property type="entry name" value="SG protein - dephosphorylation function"/>
    <property type="match status" value="1"/>
</dbReference>
<dbReference type="PANTHER" id="PTHR43344">
    <property type="entry name" value="PHOSPHOSERINE PHOSPHATASE"/>
    <property type="match status" value="1"/>
</dbReference>
<evidence type="ECO:0000256" key="7">
    <source>
        <dbReference type="ARBA" id="ARBA00022842"/>
    </source>
</evidence>
<dbReference type="InterPro" id="IPR036412">
    <property type="entry name" value="HAD-like_sf"/>
</dbReference>
<comment type="function">
    <text evidence="10">Catalyzes the dephosphorylation of histidinol-phosphate to histidinol, the direct precursor of histidine.</text>
</comment>
<evidence type="ECO:0000256" key="2">
    <source>
        <dbReference type="ARBA" id="ARBA00009184"/>
    </source>
</evidence>
<evidence type="ECO:0000256" key="1">
    <source>
        <dbReference type="ARBA" id="ARBA00004970"/>
    </source>
</evidence>
<name>A0A858Q894_9GAMM</name>
<dbReference type="FunFam" id="3.40.50.1000:FF:000025">
    <property type="entry name" value="HAD hydrolase, family IB"/>
    <property type="match status" value="1"/>
</dbReference>
<dbReference type="Pfam" id="PF12710">
    <property type="entry name" value="HAD"/>
    <property type="match status" value="1"/>
</dbReference>
<dbReference type="SUPFAM" id="SSF56784">
    <property type="entry name" value="HAD-like"/>
    <property type="match status" value="1"/>
</dbReference>
<keyword evidence="12" id="KW-1185">Reference proteome</keyword>
<evidence type="ECO:0000256" key="8">
    <source>
        <dbReference type="ARBA" id="ARBA00033209"/>
    </source>
</evidence>
<dbReference type="InterPro" id="IPR050582">
    <property type="entry name" value="HAD-like_SerB"/>
</dbReference>
<dbReference type="InterPro" id="IPR006385">
    <property type="entry name" value="HAD_hydro_SerB1"/>
</dbReference>
<comment type="pathway">
    <text evidence="1">Amino-acid biosynthesis; L-histidine biosynthesis; L-histidine from 5-phospho-alpha-D-ribose 1-diphosphate: step 8/9.</text>
</comment>
<dbReference type="EC" id="3.1.3.15" evidence="3"/>
<evidence type="ECO:0000313" key="11">
    <source>
        <dbReference type="EMBL" id="QJD29926.1"/>
    </source>
</evidence>
<comment type="catalytic activity">
    <reaction evidence="9">
        <text>L-histidinol phosphate + H2O = L-histidinol + phosphate</text>
        <dbReference type="Rhea" id="RHEA:14465"/>
        <dbReference type="ChEBI" id="CHEBI:15377"/>
        <dbReference type="ChEBI" id="CHEBI:43474"/>
        <dbReference type="ChEBI" id="CHEBI:57699"/>
        <dbReference type="ChEBI" id="CHEBI:57980"/>
        <dbReference type="EC" id="3.1.3.15"/>
    </reaction>
    <physiologicalReaction direction="left-to-right" evidence="9">
        <dbReference type="Rhea" id="RHEA:14466"/>
    </physiologicalReaction>
</comment>
<dbReference type="PANTHER" id="PTHR43344:SF13">
    <property type="entry name" value="PHOSPHATASE RV3661-RELATED"/>
    <property type="match status" value="1"/>
</dbReference>
<dbReference type="CDD" id="cd02612">
    <property type="entry name" value="HAD_PGPPase"/>
    <property type="match status" value="1"/>
</dbReference>
<dbReference type="AlphaFoldDB" id="A0A858Q894"/>
<protein>
    <recommendedName>
        <fullName evidence="4">Histidinol-phosphatase</fullName>
        <ecNumber evidence="3">3.1.3.15</ecNumber>
    </recommendedName>
    <alternativeName>
        <fullName evidence="8">Histidinol-phosphate phosphatase</fullName>
    </alternativeName>
</protein>
<gene>
    <name evidence="11" type="ORF">GNH96_08020</name>
</gene>
<evidence type="ECO:0000256" key="6">
    <source>
        <dbReference type="ARBA" id="ARBA00022801"/>
    </source>
</evidence>
<keyword evidence="7" id="KW-0460">Magnesium</keyword>
<reference evidence="12" key="1">
    <citation type="submission" date="2019-12" db="EMBL/GenBank/DDBJ databases">
        <authorList>
            <person name="Awala S.I."/>
            <person name="Rhee S.K."/>
        </authorList>
    </citation>
    <scope>NUCLEOTIDE SEQUENCE [LARGE SCALE GENOMIC DNA]</scope>
    <source>
        <strain evidence="12">IM1</strain>
    </source>
</reference>
<dbReference type="Proteomes" id="UP000503004">
    <property type="component" value="Chromosome"/>
</dbReference>
<dbReference type="EMBL" id="CP046565">
    <property type="protein sequence ID" value="QJD29926.1"/>
    <property type="molecule type" value="Genomic_DNA"/>
</dbReference>
<dbReference type="GO" id="GO:0004401">
    <property type="term" value="F:histidinol-phosphatase activity"/>
    <property type="evidence" value="ECO:0007669"/>
    <property type="project" value="UniProtKB-EC"/>
</dbReference>
<dbReference type="RefSeq" id="WP_169603207.1">
    <property type="nucleotide sequence ID" value="NZ_CP046565.1"/>
</dbReference>
<dbReference type="NCBIfam" id="TIGR01490">
    <property type="entry name" value="HAD-SF-IB-hyp1"/>
    <property type="match status" value="1"/>
</dbReference>
<organism evidence="11 12">
    <name type="scientific">Methylococcus geothermalis</name>
    <dbReference type="NCBI Taxonomy" id="2681310"/>
    <lineage>
        <taxon>Bacteria</taxon>
        <taxon>Pseudomonadati</taxon>
        <taxon>Pseudomonadota</taxon>
        <taxon>Gammaproteobacteria</taxon>
        <taxon>Methylococcales</taxon>
        <taxon>Methylococcaceae</taxon>
        <taxon>Methylococcus</taxon>
    </lineage>
</organism>
<dbReference type="InterPro" id="IPR023214">
    <property type="entry name" value="HAD_sf"/>
</dbReference>